<dbReference type="SMART" id="SM01265">
    <property type="entry name" value="Mab-21"/>
    <property type="match status" value="1"/>
</dbReference>
<dbReference type="InterPro" id="IPR046903">
    <property type="entry name" value="Mab-21-like_nuc_Trfase"/>
</dbReference>
<evidence type="ECO:0000256" key="1">
    <source>
        <dbReference type="ARBA" id="ARBA00022741"/>
    </source>
</evidence>
<protein>
    <recommendedName>
        <fullName evidence="3">Mab-21-like nucleotidyltransferase domain-containing protein</fullName>
    </recommendedName>
</protein>
<accession>A0A0X3BR61</accession>
<dbReference type="InterPro" id="IPR024810">
    <property type="entry name" value="MAB21L/cGLR"/>
</dbReference>
<dbReference type="RefSeq" id="WP_062265169.1">
    <property type="nucleotide sequence ID" value="NZ_LT158599.1"/>
</dbReference>
<dbReference type="GeneID" id="27138320"/>
<name>A0A0X3BR61_9EURY</name>
<dbReference type="Gene3D" id="3.30.460.90">
    <property type="match status" value="1"/>
</dbReference>
<feature type="domain" description="Mab-21-like nucleotidyltransferase" evidence="3">
    <location>
        <begin position="62"/>
        <end position="172"/>
    </location>
</feature>
<dbReference type="GO" id="GO:0005524">
    <property type="term" value="F:ATP binding"/>
    <property type="evidence" value="ECO:0007669"/>
    <property type="project" value="UniProtKB-KW"/>
</dbReference>
<dbReference type="KEGG" id="mema:MMAB1_2752"/>
<reference evidence="4 5" key="1">
    <citation type="submission" date="2016-01" db="EMBL/GenBank/DDBJ databases">
        <authorList>
            <person name="Manzoor S."/>
        </authorList>
    </citation>
    <scope>NUCLEOTIDE SEQUENCE [LARGE SCALE GENOMIC DNA]</scope>
    <source>
        <strain evidence="4">Methanoculleus sp MAB1</strain>
    </source>
</reference>
<dbReference type="Pfam" id="PF03281">
    <property type="entry name" value="Mab-21"/>
    <property type="match status" value="1"/>
</dbReference>
<evidence type="ECO:0000313" key="5">
    <source>
        <dbReference type="Proteomes" id="UP000069850"/>
    </source>
</evidence>
<organism evidence="4 5">
    <name type="scientific">Methanoculleus bourgensis</name>
    <dbReference type="NCBI Taxonomy" id="83986"/>
    <lineage>
        <taxon>Archaea</taxon>
        <taxon>Methanobacteriati</taxon>
        <taxon>Methanobacteriota</taxon>
        <taxon>Stenosarchaea group</taxon>
        <taxon>Methanomicrobia</taxon>
        <taxon>Methanomicrobiales</taxon>
        <taxon>Methanomicrobiaceae</taxon>
        <taxon>Methanoculleus</taxon>
    </lineage>
</organism>
<dbReference type="OrthoDB" id="150570at2157"/>
<proteinExistence type="predicted"/>
<keyword evidence="1" id="KW-0547">Nucleotide-binding</keyword>
<dbReference type="AlphaFoldDB" id="A0A0X3BR61"/>
<gene>
    <name evidence="4" type="ORF">MMAB1_2752</name>
</gene>
<evidence type="ECO:0000256" key="2">
    <source>
        <dbReference type="ARBA" id="ARBA00022840"/>
    </source>
</evidence>
<dbReference type="PANTHER" id="PTHR10656:SF42">
    <property type="entry name" value="CYCLIC GMP-AMP SYNTHASE-LIKE PROTEIN-RELATED"/>
    <property type="match status" value="1"/>
</dbReference>
<keyword evidence="2" id="KW-0067">ATP-binding</keyword>
<evidence type="ECO:0000259" key="3">
    <source>
        <dbReference type="Pfam" id="PF03281"/>
    </source>
</evidence>
<evidence type="ECO:0000313" key="4">
    <source>
        <dbReference type="EMBL" id="CVK33965.1"/>
    </source>
</evidence>
<dbReference type="EMBL" id="LT158599">
    <property type="protein sequence ID" value="CVK33965.1"/>
    <property type="molecule type" value="Genomic_DNA"/>
</dbReference>
<dbReference type="PANTHER" id="PTHR10656">
    <property type="entry name" value="CELL FATE DETERMINING PROTEIN MAB21-RELATED"/>
    <property type="match status" value="1"/>
</dbReference>
<sequence>MGDVSQALNWYIGEVIKLPQSDISSAVRSREWFIDQVKQEIKERTGEPALYPERNTLNFGSYFKGTKVRAVDEFDVLVILDTNNGVYSQNGISVGKGLGRSDPNHMFDENYKKSDGSGVSPTKLLNWLKDVVESATGKYGVEAPVRNGQAVTATIKSKNLKLDLVPAPVLQHNSSGETFYAIPRGDRENGWIATAPHRDIERLSAVAKEKENFRNVIRLCKRIKDTYNFLVPSFAIESVIVDYGEREYWYNDLYLDFRAVLGNLAEAFRRGVILDPFDNQNNLIMGVESLTWYAERLEKIINGMDECAGWARQDAVKQRVYKLLENE</sequence>
<dbReference type="Proteomes" id="UP000069850">
    <property type="component" value="Chromosome 1"/>
</dbReference>